<dbReference type="Proteomes" id="UP000447833">
    <property type="component" value="Unassembled WGS sequence"/>
</dbReference>
<keyword evidence="7 10" id="KW-1133">Transmembrane helix</keyword>
<evidence type="ECO:0000256" key="2">
    <source>
        <dbReference type="ARBA" id="ARBA00022448"/>
    </source>
</evidence>
<proteinExistence type="predicted"/>
<keyword evidence="4" id="KW-0633">Potassium transport</keyword>
<comment type="subcellular location">
    <subcellularLocation>
        <location evidence="1">Cell membrane</location>
        <topology evidence="1">Multi-pass membrane protein</topology>
    </subcellularLocation>
</comment>
<accession>A0A845F0N1</accession>
<keyword evidence="2" id="KW-0813">Transport</keyword>
<keyword evidence="5 10" id="KW-0812">Transmembrane</keyword>
<dbReference type="Pfam" id="PF02386">
    <property type="entry name" value="TrkH"/>
    <property type="match status" value="1"/>
</dbReference>
<evidence type="ECO:0000256" key="9">
    <source>
        <dbReference type="ARBA" id="ARBA00023136"/>
    </source>
</evidence>
<keyword evidence="3" id="KW-1003">Cell membrane</keyword>
<organism evidence="11 12">
    <name type="scientific">Guptibacillus hwajinpoensis</name>
    <dbReference type="NCBI Taxonomy" id="208199"/>
    <lineage>
        <taxon>Bacteria</taxon>
        <taxon>Bacillati</taxon>
        <taxon>Bacillota</taxon>
        <taxon>Bacilli</taxon>
        <taxon>Bacillales</taxon>
        <taxon>Guptibacillaceae</taxon>
        <taxon>Guptibacillus</taxon>
    </lineage>
</organism>
<evidence type="ECO:0000256" key="8">
    <source>
        <dbReference type="ARBA" id="ARBA00023065"/>
    </source>
</evidence>
<evidence type="ECO:0000256" key="4">
    <source>
        <dbReference type="ARBA" id="ARBA00022538"/>
    </source>
</evidence>
<dbReference type="InterPro" id="IPR004772">
    <property type="entry name" value="TrkH"/>
</dbReference>
<evidence type="ECO:0000256" key="5">
    <source>
        <dbReference type="ARBA" id="ARBA00022692"/>
    </source>
</evidence>
<evidence type="ECO:0000256" key="1">
    <source>
        <dbReference type="ARBA" id="ARBA00004651"/>
    </source>
</evidence>
<dbReference type="PANTHER" id="PTHR32024:SF1">
    <property type="entry name" value="KTR SYSTEM POTASSIUM UPTAKE PROTEIN B"/>
    <property type="match status" value="1"/>
</dbReference>
<dbReference type="RefSeq" id="WP_160919697.1">
    <property type="nucleotide sequence ID" value="NZ_WMEY01000003.1"/>
</dbReference>
<evidence type="ECO:0000256" key="10">
    <source>
        <dbReference type="SAM" id="Phobius"/>
    </source>
</evidence>
<dbReference type="GO" id="GO:0005886">
    <property type="term" value="C:plasma membrane"/>
    <property type="evidence" value="ECO:0007669"/>
    <property type="project" value="UniProtKB-SubCell"/>
</dbReference>
<gene>
    <name evidence="11" type="ORF">GLW07_13085</name>
</gene>
<evidence type="ECO:0000256" key="7">
    <source>
        <dbReference type="ARBA" id="ARBA00022989"/>
    </source>
</evidence>
<evidence type="ECO:0000256" key="6">
    <source>
        <dbReference type="ARBA" id="ARBA00022958"/>
    </source>
</evidence>
<keyword evidence="6" id="KW-0630">Potassium</keyword>
<feature type="transmembrane region" description="Helical" evidence="10">
    <location>
        <begin position="16"/>
        <end position="34"/>
    </location>
</feature>
<evidence type="ECO:0000313" key="11">
    <source>
        <dbReference type="EMBL" id="MYL64286.1"/>
    </source>
</evidence>
<dbReference type="GO" id="GO:0015379">
    <property type="term" value="F:potassium:chloride symporter activity"/>
    <property type="evidence" value="ECO:0007669"/>
    <property type="project" value="InterPro"/>
</dbReference>
<dbReference type="AlphaFoldDB" id="A0A845F0N1"/>
<dbReference type="PANTHER" id="PTHR32024">
    <property type="entry name" value="TRK SYSTEM POTASSIUM UPTAKE PROTEIN TRKG-RELATED"/>
    <property type="match status" value="1"/>
</dbReference>
<feature type="transmembrane region" description="Helical" evidence="10">
    <location>
        <begin position="406"/>
        <end position="427"/>
    </location>
</feature>
<dbReference type="NCBIfam" id="TIGR00933">
    <property type="entry name" value="2a38"/>
    <property type="match status" value="1"/>
</dbReference>
<feature type="transmembrane region" description="Helical" evidence="10">
    <location>
        <begin position="46"/>
        <end position="65"/>
    </location>
</feature>
<feature type="transmembrane region" description="Helical" evidence="10">
    <location>
        <begin position="311"/>
        <end position="329"/>
    </location>
</feature>
<keyword evidence="9 10" id="KW-0472">Membrane</keyword>
<feature type="transmembrane region" description="Helical" evidence="10">
    <location>
        <begin position="285"/>
        <end position="305"/>
    </location>
</feature>
<feature type="transmembrane region" description="Helical" evidence="10">
    <location>
        <begin position="350"/>
        <end position="370"/>
    </location>
</feature>
<feature type="transmembrane region" description="Helical" evidence="10">
    <location>
        <begin position="77"/>
        <end position="101"/>
    </location>
</feature>
<comment type="caution">
    <text evidence="11">The sequence shown here is derived from an EMBL/GenBank/DDBJ whole genome shotgun (WGS) entry which is preliminary data.</text>
</comment>
<feature type="transmembrane region" description="Helical" evidence="10">
    <location>
        <begin position="132"/>
        <end position="153"/>
    </location>
</feature>
<dbReference type="InterPro" id="IPR003445">
    <property type="entry name" value="Cat_transpt"/>
</dbReference>
<sequence>MIRNRFALKFIKLSPPQVLIFVFLILIILGTSLLKLPFATTGGITWVDALFTATSAMTVTGLVVIDTGEAFTLFGEIVIVSLIQLGGLGIMTFAVLIFMVLGRKIGMKHRLLVQQATNQTSIGGVVKLVKNILIFSLAVETVGFVILAARWVPEMGWQAGAYASFFHSISAFNNAGFSIWSNSLMNYVGDPIVNIVISFLFIVGGIGFTVLNDLIRSKTFREMALHSKVMLTGTVVINLIAMFAFFILEYHNPQTLANLSLGDKLWGSYFQAVTTRTAGFNSVDISGIGIDTAFFMFVLMFIGAGSTSTGGGIKLTTAFVIIMAVITFLRGKSDPVIYGRTIRKHIVLKALAITIISIMIVYTTIFILVLTEDHTFIEIAFEVISAFGTVGLSMGITGDLSTIGRIAIIFIMFLGKLGPLTLAFSLAQPDRTNIRYPDEDLFTG</sequence>
<keyword evidence="8" id="KW-0406">Ion transport</keyword>
<name>A0A845F0N1_9BACL</name>
<feature type="transmembrane region" description="Helical" evidence="10">
    <location>
        <begin position="192"/>
        <end position="211"/>
    </location>
</feature>
<evidence type="ECO:0000256" key="3">
    <source>
        <dbReference type="ARBA" id="ARBA00022475"/>
    </source>
</evidence>
<protein>
    <submittedName>
        <fullName evidence="11">Ktr system potassium transporter B</fullName>
    </submittedName>
</protein>
<feature type="transmembrane region" description="Helical" evidence="10">
    <location>
        <begin position="159"/>
        <end position="180"/>
    </location>
</feature>
<feature type="transmembrane region" description="Helical" evidence="10">
    <location>
        <begin position="376"/>
        <end position="394"/>
    </location>
</feature>
<reference evidence="11 12" key="1">
    <citation type="submission" date="2019-11" db="EMBL/GenBank/DDBJ databases">
        <title>Genome sequences of 17 halophilic strains isolated from different environments.</title>
        <authorList>
            <person name="Furrow R.E."/>
        </authorList>
    </citation>
    <scope>NUCLEOTIDE SEQUENCE [LARGE SCALE GENOMIC DNA]</scope>
    <source>
        <strain evidence="11 12">22506_14_FS</strain>
    </source>
</reference>
<dbReference type="EMBL" id="WMEY01000003">
    <property type="protein sequence ID" value="MYL64286.1"/>
    <property type="molecule type" value="Genomic_DNA"/>
</dbReference>
<evidence type="ECO:0000313" key="12">
    <source>
        <dbReference type="Proteomes" id="UP000447833"/>
    </source>
</evidence>
<feature type="transmembrane region" description="Helical" evidence="10">
    <location>
        <begin position="231"/>
        <end position="248"/>
    </location>
</feature>